<reference evidence="2 3" key="1">
    <citation type="submission" date="2015-07" db="EMBL/GenBank/DDBJ databases">
        <title>The draft genome sequence of Leadbetterella sp. JN14-9.</title>
        <authorList>
            <person name="Liu Y."/>
            <person name="Du J."/>
            <person name="Shao Z."/>
        </authorList>
    </citation>
    <scope>NUCLEOTIDE SEQUENCE [LARGE SCALE GENOMIC DNA]</scope>
    <source>
        <strain evidence="2 3">JN14-9</strain>
    </source>
</reference>
<dbReference type="AlphaFoldDB" id="A0A0N8H9D1"/>
<dbReference type="Pfam" id="PF11138">
    <property type="entry name" value="DUF2911"/>
    <property type="match status" value="1"/>
</dbReference>
<dbReference type="Proteomes" id="UP000050454">
    <property type="component" value="Unassembled WGS sequence"/>
</dbReference>
<dbReference type="InterPro" id="IPR021314">
    <property type="entry name" value="DUF2911"/>
</dbReference>
<evidence type="ECO:0000313" key="3">
    <source>
        <dbReference type="Proteomes" id="UP000050454"/>
    </source>
</evidence>
<name>A0A0N8H9D1_9BACT</name>
<dbReference type="EMBL" id="LGTQ01000013">
    <property type="protein sequence ID" value="KPM47036.1"/>
    <property type="molecule type" value="Genomic_DNA"/>
</dbReference>
<sequence>MKKLIILLTLSLSMVSYAQEIHFPDLSPQAFVKQEIGNTNFELSYSRPAVRGRKIFGELVPYGEVWRTGAAWCSTLSFDQEVSIEGVDIPAGTYSILSIPRPTDWVIILNKDTTLYGAYKYNKELDVARFQVAAKKIPEVQESLSMKIDFVPNHALMTISWEFTEVSFLIKTSTHQEMESYIADKLLTRIETDDENYIQAAEYLLLNNYDLDQSFQLLEYALEIRDSENVRGSRAAVLQQMGRKGDAEKEIQTAIALVKASDSMSESDKKVSIEYWESRLTELN</sequence>
<dbReference type="OrthoDB" id="195456at2"/>
<protein>
    <recommendedName>
        <fullName evidence="4">DUF2911 domain-containing protein</fullName>
    </recommendedName>
</protein>
<feature type="signal peptide" evidence="1">
    <location>
        <begin position="1"/>
        <end position="18"/>
    </location>
</feature>
<organism evidence="2 3">
    <name type="scientific">Jiulongibacter sediminis</name>
    <dbReference type="NCBI Taxonomy" id="1605367"/>
    <lineage>
        <taxon>Bacteria</taxon>
        <taxon>Pseudomonadati</taxon>
        <taxon>Bacteroidota</taxon>
        <taxon>Cytophagia</taxon>
        <taxon>Cytophagales</taxon>
        <taxon>Leadbetterellaceae</taxon>
        <taxon>Jiulongibacter</taxon>
    </lineage>
</organism>
<dbReference type="STRING" id="1605367.AFM12_17580"/>
<accession>A0A0N8H9D1</accession>
<gene>
    <name evidence="2" type="ORF">AFM12_17580</name>
</gene>
<evidence type="ECO:0000256" key="1">
    <source>
        <dbReference type="SAM" id="SignalP"/>
    </source>
</evidence>
<comment type="caution">
    <text evidence="2">The sequence shown here is derived from an EMBL/GenBank/DDBJ whole genome shotgun (WGS) entry which is preliminary data.</text>
</comment>
<keyword evidence="3" id="KW-1185">Reference proteome</keyword>
<evidence type="ECO:0008006" key="4">
    <source>
        <dbReference type="Google" id="ProtNLM"/>
    </source>
</evidence>
<feature type="chain" id="PRO_5006026302" description="DUF2911 domain-containing protein" evidence="1">
    <location>
        <begin position="19"/>
        <end position="284"/>
    </location>
</feature>
<proteinExistence type="predicted"/>
<dbReference type="PATRIC" id="fig|1605367.3.peg.949"/>
<dbReference type="RefSeq" id="WP_055151075.1">
    <property type="nucleotide sequence ID" value="NZ_JXSZ01000013.1"/>
</dbReference>
<evidence type="ECO:0000313" key="2">
    <source>
        <dbReference type="EMBL" id="KPM47036.1"/>
    </source>
</evidence>
<keyword evidence="1" id="KW-0732">Signal</keyword>